<proteinExistence type="predicted"/>
<dbReference type="EMBL" id="BARU01035786">
    <property type="protein sequence ID" value="GAH84436.1"/>
    <property type="molecule type" value="Genomic_DNA"/>
</dbReference>
<reference evidence="1" key="1">
    <citation type="journal article" date="2014" name="Front. Microbiol.">
        <title>High frequency of phylogenetically diverse reductive dehalogenase-homologous genes in deep subseafloor sedimentary metagenomes.</title>
        <authorList>
            <person name="Kawai M."/>
            <person name="Futagami T."/>
            <person name="Toyoda A."/>
            <person name="Takaki Y."/>
            <person name="Nishi S."/>
            <person name="Hori S."/>
            <person name="Arai W."/>
            <person name="Tsubouchi T."/>
            <person name="Morono Y."/>
            <person name="Uchiyama I."/>
            <person name="Ito T."/>
            <person name="Fujiyama A."/>
            <person name="Inagaki F."/>
            <person name="Takami H."/>
        </authorList>
    </citation>
    <scope>NUCLEOTIDE SEQUENCE</scope>
    <source>
        <strain evidence="1">Expedition CK06-06</strain>
    </source>
</reference>
<accession>X1IPQ5</accession>
<gene>
    <name evidence="1" type="ORF">S03H2_55963</name>
</gene>
<evidence type="ECO:0000313" key="1">
    <source>
        <dbReference type="EMBL" id="GAH84436.1"/>
    </source>
</evidence>
<organism evidence="1">
    <name type="scientific">marine sediment metagenome</name>
    <dbReference type="NCBI Taxonomy" id="412755"/>
    <lineage>
        <taxon>unclassified sequences</taxon>
        <taxon>metagenomes</taxon>
        <taxon>ecological metagenomes</taxon>
    </lineage>
</organism>
<comment type="caution">
    <text evidence="1">The sequence shown here is derived from an EMBL/GenBank/DDBJ whole genome shotgun (WGS) entry which is preliminary data.</text>
</comment>
<sequence>MTFENNNFNHNLELATAEDTIYPIFSNHIKSPTTNTQYGPDRIYNFNVTILNSNGSAGIDFNGVNYTFTNISDVFNSSVVDLGVDTYTYYWWAYGNGVDNNYNISTSQNYIVKINSSTKTTLGYDTASPITYPRLLNVTCGDNIPNQVSVLTATNPGKAEEFYTNDFFYTNGC</sequence>
<protein>
    <submittedName>
        <fullName evidence="1">Uncharacterized protein</fullName>
    </submittedName>
</protein>
<feature type="non-terminal residue" evidence="1">
    <location>
        <position position="173"/>
    </location>
</feature>
<name>X1IPQ5_9ZZZZ</name>
<dbReference type="AlphaFoldDB" id="X1IPQ5"/>